<feature type="region of interest" description="Disordered" evidence="1">
    <location>
        <begin position="33"/>
        <end position="67"/>
    </location>
</feature>
<name>A0A5B7E203_PORTR</name>
<keyword evidence="3" id="KW-1185">Reference proteome</keyword>
<evidence type="ECO:0000313" key="3">
    <source>
        <dbReference type="Proteomes" id="UP000324222"/>
    </source>
</evidence>
<dbReference type="Proteomes" id="UP000324222">
    <property type="component" value="Unassembled WGS sequence"/>
</dbReference>
<dbReference type="AlphaFoldDB" id="A0A5B7E203"/>
<accession>A0A5B7E203</accession>
<comment type="caution">
    <text evidence="2">The sequence shown here is derived from an EMBL/GenBank/DDBJ whole genome shotgun (WGS) entry which is preliminary data.</text>
</comment>
<reference evidence="2 3" key="1">
    <citation type="submission" date="2019-05" db="EMBL/GenBank/DDBJ databases">
        <title>Another draft genome of Portunus trituberculatus and its Hox gene families provides insights of decapod evolution.</title>
        <authorList>
            <person name="Jeong J.-H."/>
            <person name="Song I."/>
            <person name="Kim S."/>
            <person name="Choi T."/>
            <person name="Kim D."/>
            <person name="Ryu S."/>
            <person name="Kim W."/>
        </authorList>
    </citation>
    <scope>NUCLEOTIDE SEQUENCE [LARGE SCALE GENOMIC DNA]</scope>
    <source>
        <tissue evidence="2">Muscle</tissue>
    </source>
</reference>
<protein>
    <submittedName>
        <fullName evidence="2">Uncharacterized protein</fullName>
    </submittedName>
</protein>
<feature type="compositionally biased region" description="Pro residues" evidence="1">
    <location>
        <begin position="56"/>
        <end position="67"/>
    </location>
</feature>
<evidence type="ECO:0000256" key="1">
    <source>
        <dbReference type="SAM" id="MobiDB-lite"/>
    </source>
</evidence>
<sequence>MIGESSGRDAREERTRGFIMLLEKCDGGRTKKILHLPSTEPSYMGGDGGGDKPHSSTPPPPPSPPLS</sequence>
<proteinExistence type="predicted"/>
<gene>
    <name evidence="2" type="ORF">E2C01_020342</name>
</gene>
<evidence type="ECO:0000313" key="2">
    <source>
        <dbReference type="EMBL" id="MPC27176.1"/>
    </source>
</evidence>
<dbReference type="EMBL" id="VSRR010001703">
    <property type="protein sequence ID" value="MPC27176.1"/>
    <property type="molecule type" value="Genomic_DNA"/>
</dbReference>
<organism evidence="2 3">
    <name type="scientific">Portunus trituberculatus</name>
    <name type="common">Swimming crab</name>
    <name type="synonym">Neptunus trituberculatus</name>
    <dbReference type="NCBI Taxonomy" id="210409"/>
    <lineage>
        <taxon>Eukaryota</taxon>
        <taxon>Metazoa</taxon>
        <taxon>Ecdysozoa</taxon>
        <taxon>Arthropoda</taxon>
        <taxon>Crustacea</taxon>
        <taxon>Multicrustacea</taxon>
        <taxon>Malacostraca</taxon>
        <taxon>Eumalacostraca</taxon>
        <taxon>Eucarida</taxon>
        <taxon>Decapoda</taxon>
        <taxon>Pleocyemata</taxon>
        <taxon>Brachyura</taxon>
        <taxon>Eubrachyura</taxon>
        <taxon>Portunoidea</taxon>
        <taxon>Portunidae</taxon>
        <taxon>Portuninae</taxon>
        <taxon>Portunus</taxon>
    </lineage>
</organism>